<comment type="caution">
    <text evidence="6">The sequence shown here is derived from an EMBL/GenBank/DDBJ whole genome shotgun (WGS) entry which is preliminary data.</text>
</comment>
<dbReference type="Gene3D" id="3.20.20.70">
    <property type="entry name" value="Aldolase class I"/>
    <property type="match status" value="1"/>
</dbReference>
<evidence type="ECO:0000313" key="6">
    <source>
        <dbReference type="EMBL" id="ROO28119.1"/>
    </source>
</evidence>
<dbReference type="InParanoid" id="A0A423PR79"/>
<dbReference type="InterPro" id="IPR031338">
    <property type="entry name" value="KDPG/KHG_AS_2"/>
</dbReference>
<dbReference type="OrthoDB" id="9805177at2"/>
<gene>
    <name evidence="6" type="ORF">SAJA_08705</name>
</gene>
<evidence type="ECO:0000313" key="7">
    <source>
        <dbReference type="Proteomes" id="UP000285310"/>
    </source>
</evidence>
<comment type="pathway">
    <text evidence="1">Carbohydrate acid metabolism.</text>
</comment>
<dbReference type="InterPro" id="IPR000887">
    <property type="entry name" value="Aldlse_KDPG_KHG"/>
</dbReference>
<dbReference type="PROSITE" id="PS00160">
    <property type="entry name" value="ALDOLASE_KDPG_KHG_2"/>
    <property type="match status" value="1"/>
</dbReference>
<keyword evidence="4 6" id="KW-0456">Lyase</keyword>
<dbReference type="EMBL" id="AYKG01000023">
    <property type="protein sequence ID" value="ROO28119.1"/>
    <property type="molecule type" value="Genomic_DNA"/>
</dbReference>
<protein>
    <submittedName>
        <fullName evidence="6">Ketohydroxyglutarate aldolase</fullName>
        <ecNumber evidence="6">4.1.2.14</ecNumber>
        <ecNumber evidence="6">4.1.3.16</ecNumber>
    </submittedName>
</protein>
<comment type="subunit">
    <text evidence="3">Homotrimer.</text>
</comment>
<dbReference type="GO" id="GO:0008675">
    <property type="term" value="F:2-dehydro-3-deoxy-phosphogluconate aldolase activity"/>
    <property type="evidence" value="ECO:0007669"/>
    <property type="project" value="UniProtKB-EC"/>
</dbReference>
<dbReference type="SUPFAM" id="SSF51569">
    <property type="entry name" value="Aldolase"/>
    <property type="match status" value="1"/>
</dbReference>
<reference evidence="6 7" key="1">
    <citation type="submission" date="2013-10" db="EMBL/GenBank/DDBJ databases">
        <title>Salinisphaera japonica YTM-1 Genome Sequencing.</title>
        <authorList>
            <person name="Lai Q."/>
            <person name="Li C."/>
            <person name="Shao Z."/>
        </authorList>
    </citation>
    <scope>NUCLEOTIDE SEQUENCE [LARGE SCALE GENOMIC DNA]</scope>
    <source>
        <strain evidence="6 7">YTM-1</strain>
    </source>
</reference>
<organism evidence="6 7">
    <name type="scientific">Salinisphaera japonica YTM-1</name>
    <dbReference type="NCBI Taxonomy" id="1209778"/>
    <lineage>
        <taxon>Bacteria</taxon>
        <taxon>Pseudomonadati</taxon>
        <taxon>Pseudomonadota</taxon>
        <taxon>Gammaproteobacteria</taxon>
        <taxon>Salinisphaerales</taxon>
        <taxon>Salinisphaeraceae</taxon>
        <taxon>Salinisphaera</taxon>
    </lineage>
</organism>
<dbReference type="PANTHER" id="PTHR30246">
    <property type="entry name" value="2-KETO-3-DEOXY-6-PHOSPHOGLUCONATE ALDOLASE"/>
    <property type="match status" value="1"/>
</dbReference>
<evidence type="ECO:0000256" key="1">
    <source>
        <dbReference type="ARBA" id="ARBA00004761"/>
    </source>
</evidence>
<dbReference type="GO" id="GO:0008700">
    <property type="term" value="F:(R,S)-4-hydroxy-2-oxoglutarate aldolase activity"/>
    <property type="evidence" value="ECO:0007669"/>
    <property type="project" value="UniProtKB-EC"/>
</dbReference>
<dbReference type="FunCoup" id="A0A423PR79">
    <property type="interactions" value="261"/>
</dbReference>
<evidence type="ECO:0000256" key="5">
    <source>
        <dbReference type="ARBA" id="ARBA00023277"/>
    </source>
</evidence>
<evidence type="ECO:0000256" key="4">
    <source>
        <dbReference type="ARBA" id="ARBA00023239"/>
    </source>
</evidence>
<dbReference type="InterPro" id="IPR013785">
    <property type="entry name" value="Aldolase_TIM"/>
</dbReference>
<dbReference type="EC" id="4.1.2.14" evidence="6"/>
<dbReference type="PANTHER" id="PTHR30246:SF1">
    <property type="entry name" value="2-DEHYDRO-3-DEOXY-6-PHOSPHOGALACTONATE ALDOLASE-RELATED"/>
    <property type="match status" value="1"/>
</dbReference>
<proteinExistence type="inferred from homology"/>
<keyword evidence="7" id="KW-1185">Reference proteome</keyword>
<name>A0A423PR79_9GAMM</name>
<dbReference type="CDD" id="cd00452">
    <property type="entry name" value="KDPG_aldolase"/>
    <property type="match status" value="1"/>
</dbReference>
<evidence type="ECO:0000256" key="3">
    <source>
        <dbReference type="ARBA" id="ARBA00011233"/>
    </source>
</evidence>
<keyword evidence="5" id="KW-0119">Carbohydrate metabolism</keyword>
<dbReference type="Pfam" id="PF01081">
    <property type="entry name" value="Aldolase"/>
    <property type="match status" value="1"/>
</dbReference>
<dbReference type="AlphaFoldDB" id="A0A423PR79"/>
<dbReference type="NCBIfam" id="TIGR01182">
    <property type="entry name" value="eda"/>
    <property type="match status" value="1"/>
</dbReference>
<dbReference type="Proteomes" id="UP000285310">
    <property type="component" value="Unassembled WGS sequence"/>
</dbReference>
<sequence length="210" mass="21807">MADTLAIMKLSPVIPVVTIHDVDEAVAMARSIHAGGLKTIEITRRTQVAIEAMKAIAAEVPELVLGVGTVWDAKQCEEAIHAGAQFIVSPGIADAVGDVCREADMPYLPGAQTVSEAAHLVRRGHREIKLFPASVIGGPSAIKAYAAVFPDLKFCPTGGITEQTAPDYLKLPSIPCVGGSWLAKPPGEAPAGRDPIEAAAARATTLGRSG</sequence>
<evidence type="ECO:0000256" key="2">
    <source>
        <dbReference type="ARBA" id="ARBA00006906"/>
    </source>
</evidence>
<accession>A0A423PR79</accession>
<comment type="similarity">
    <text evidence="2">Belongs to the KHG/KDPG aldolase family.</text>
</comment>
<dbReference type="EC" id="4.1.3.16" evidence="6"/>
<dbReference type="RefSeq" id="WP_123658241.1">
    <property type="nucleotide sequence ID" value="NZ_AYKG01000023.1"/>
</dbReference>